<dbReference type="GO" id="GO:0003824">
    <property type="term" value="F:catalytic activity"/>
    <property type="evidence" value="ECO:0007669"/>
    <property type="project" value="InterPro"/>
</dbReference>
<dbReference type="InterPro" id="IPR026960">
    <property type="entry name" value="RVT-Znf"/>
</dbReference>
<dbReference type="Gramene" id="A05p42460.2_BraZ1">
    <property type="protein sequence ID" value="A05p42460.2_BraZ1.CDS"/>
    <property type="gene ID" value="A05g42460.2_BraZ1"/>
</dbReference>
<feature type="domain" description="Reverse transcriptase zinc-binding" evidence="2">
    <location>
        <begin position="438"/>
        <end position="522"/>
    </location>
</feature>
<dbReference type="InterPro" id="IPR036691">
    <property type="entry name" value="Endo/exonu/phosph_ase_sf"/>
</dbReference>
<evidence type="ECO:0000313" key="3">
    <source>
        <dbReference type="EMBL" id="CAG7877725.1"/>
    </source>
</evidence>
<accession>A0A3P5YY68</accession>
<gene>
    <name evidence="4" type="ORF">BRAA05T22446Z</name>
    <name evidence="3" type="ORF">BRAPAZ1V2_A05P42460.2</name>
</gene>
<dbReference type="PANTHER" id="PTHR33710">
    <property type="entry name" value="BNAC02G09200D PROTEIN"/>
    <property type="match status" value="1"/>
</dbReference>
<feature type="domain" description="Endonuclease/exonuclease/phosphatase" evidence="1">
    <location>
        <begin position="11"/>
        <end position="181"/>
    </location>
</feature>
<dbReference type="Gene3D" id="3.60.10.10">
    <property type="entry name" value="Endonuclease/exonuclease/phosphatase"/>
    <property type="match status" value="1"/>
</dbReference>
<reference evidence="4" key="1">
    <citation type="submission" date="2018-11" db="EMBL/GenBank/DDBJ databases">
        <authorList>
            <consortium name="Genoscope - CEA"/>
            <person name="William W."/>
        </authorList>
    </citation>
    <scope>NUCLEOTIDE SEQUENCE</scope>
</reference>
<evidence type="ECO:0000259" key="1">
    <source>
        <dbReference type="Pfam" id="PF03372"/>
    </source>
</evidence>
<dbReference type="PANTHER" id="PTHR33710:SF71">
    <property type="entry name" value="ENDONUCLEASE_EXONUCLEASE_PHOSPHATASE DOMAIN-CONTAINING PROTEIN"/>
    <property type="match status" value="1"/>
</dbReference>
<dbReference type="InterPro" id="IPR005135">
    <property type="entry name" value="Endo/exonuclease/phosphatase"/>
</dbReference>
<protein>
    <submittedName>
        <fullName evidence="3">Uncharacterized protein</fullName>
    </submittedName>
</protein>
<dbReference type="Pfam" id="PF13966">
    <property type="entry name" value="zf-RVT"/>
    <property type="match status" value="1"/>
</dbReference>
<dbReference type="EMBL" id="LR031570">
    <property type="protein sequence ID" value="VDC72732.1"/>
    <property type="molecule type" value="Genomic_DNA"/>
</dbReference>
<dbReference type="Pfam" id="PF03372">
    <property type="entry name" value="Exo_endo_phos"/>
    <property type="match status" value="1"/>
</dbReference>
<name>A0A3P5YY68_BRACM</name>
<organism evidence="4">
    <name type="scientific">Brassica campestris</name>
    <name type="common">Field mustard</name>
    <dbReference type="NCBI Taxonomy" id="3711"/>
    <lineage>
        <taxon>Eukaryota</taxon>
        <taxon>Viridiplantae</taxon>
        <taxon>Streptophyta</taxon>
        <taxon>Embryophyta</taxon>
        <taxon>Tracheophyta</taxon>
        <taxon>Spermatophyta</taxon>
        <taxon>Magnoliopsida</taxon>
        <taxon>eudicotyledons</taxon>
        <taxon>Gunneridae</taxon>
        <taxon>Pentapetalae</taxon>
        <taxon>rosids</taxon>
        <taxon>malvids</taxon>
        <taxon>Brassicales</taxon>
        <taxon>Brassicaceae</taxon>
        <taxon>Brassiceae</taxon>
        <taxon>Brassica</taxon>
    </lineage>
</organism>
<dbReference type="AlphaFoldDB" id="A0A3P5YY68"/>
<evidence type="ECO:0000259" key="2">
    <source>
        <dbReference type="Pfam" id="PF13966"/>
    </source>
</evidence>
<dbReference type="SUPFAM" id="SSF56219">
    <property type="entry name" value="DNase I-like"/>
    <property type="match status" value="1"/>
</dbReference>
<proteinExistence type="predicted"/>
<dbReference type="EMBL" id="LS974621">
    <property type="protein sequence ID" value="CAG7877725.1"/>
    <property type="molecule type" value="Genomic_DNA"/>
</dbReference>
<dbReference type="Proteomes" id="UP000694005">
    <property type="component" value="Chromosome A05"/>
</dbReference>
<evidence type="ECO:0000313" key="4">
    <source>
        <dbReference type="EMBL" id="VDC72732.1"/>
    </source>
</evidence>
<sequence length="621" mass="72148">MSTLCRDWHYFSNHLSDDDGRIVLIWKDPVKVQILSQSKQMMTCEILLPNCTPFTYSAIYASTDAEERSDLWVELLNLHTSFALDSKPWMIGGDFNQIHHPYEHSAFNYLSHASQMYQLRDALLQMSVYDLRFQGPVHTWSNKREIGPVAKKLDRCLINSEVITTFPHANAMFLPPAPSDHAPCLIDLAFQLPKAGTQPFKFLNYLTKHPGFLEVVNDAWFQAGSVAGNLTALCWKLKSIKRSLQTLNRENYSNIQMRVKETYSLLHLAQEQGGLGVKDLHSWNVACILKLIWLLFFRPDSVWVCWFKEVILKGELSNYWTVRPSNTFSWMVNKLIKARELVYPLLRRRLGNGATTVFWVDNWSPFGNLSNFLNARSSRLGIPQLATVASLHCNDRWLLPPARTEDQLALQIHLTTVTLVDSDDYYEWEVEGRLRSRYNMGEIYTYLKGPQPVVPWSKVVWSSYGIPRQSFLTWLVLLDRCPTKDRLIRWGIQVNPNCLLCNASHESRNHLFFVCTYTARVWRVIAERCQLQPLLTWDATLLQLQSLGTNRDLNRLTLLAAQATIYWIWRERNSRLHQQTFKSSDTIISTIDKQIRHRLLSFRCKNPRASSAMMQLWFLRS</sequence>